<evidence type="ECO:0000313" key="10">
    <source>
        <dbReference type="Proteomes" id="UP001501787"/>
    </source>
</evidence>
<dbReference type="RefSeq" id="WP_201505433.1">
    <property type="nucleotide sequence ID" value="NZ_BAAAFR010000005.1"/>
</dbReference>
<organism evidence="9 10">
    <name type="scientific">Psychrobacter aestuarii</name>
    <dbReference type="NCBI Taxonomy" id="556327"/>
    <lineage>
        <taxon>Bacteria</taxon>
        <taxon>Pseudomonadati</taxon>
        <taxon>Pseudomonadota</taxon>
        <taxon>Gammaproteobacteria</taxon>
        <taxon>Moraxellales</taxon>
        <taxon>Moraxellaceae</taxon>
        <taxon>Psychrobacter</taxon>
    </lineage>
</organism>
<dbReference type="Proteomes" id="UP001501787">
    <property type="component" value="Unassembled WGS sequence"/>
</dbReference>
<dbReference type="SUPFAM" id="SSF55083">
    <property type="entry name" value="6-hydroxymethyl-7,8-dihydropterin pyrophosphokinase, HPPK"/>
    <property type="match status" value="1"/>
</dbReference>
<evidence type="ECO:0000256" key="3">
    <source>
        <dbReference type="ARBA" id="ARBA00022679"/>
    </source>
</evidence>
<name>A0ABP3FIV1_9GAMM</name>
<keyword evidence="6" id="KW-0067">ATP-binding</keyword>
<comment type="pathway">
    <text evidence="1">Cofactor biosynthesis; tetrahydrofolate biosynthesis; 2-amino-4-hydroxy-6-hydroxymethyl-7,8-dihydropteridine diphosphate from 7,8-dihydroneopterin triphosphate: step 4/4.</text>
</comment>
<gene>
    <name evidence="9" type="ORF">GCM10009129_15690</name>
</gene>
<proteinExistence type="predicted"/>
<accession>A0ABP3FIV1</accession>
<reference evidence="10" key="1">
    <citation type="journal article" date="2019" name="Int. J. Syst. Evol. Microbiol.">
        <title>The Global Catalogue of Microorganisms (GCM) 10K type strain sequencing project: providing services to taxonomists for standard genome sequencing and annotation.</title>
        <authorList>
            <consortium name="The Broad Institute Genomics Platform"/>
            <consortium name="The Broad Institute Genome Sequencing Center for Infectious Disease"/>
            <person name="Wu L."/>
            <person name="Ma J."/>
        </authorList>
    </citation>
    <scope>NUCLEOTIDE SEQUENCE [LARGE SCALE GENOMIC DNA]</scope>
    <source>
        <strain evidence="10">JCM 16343</strain>
    </source>
</reference>
<dbReference type="InterPro" id="IPR035907">
    <property type="entry name" value="Hppk_sf"/>
</dbReference>
<evidence type="ECO:0000256" key="6">
    <source>
        <dbReference type="ARBA" id="ARBA00022840"/>
    </source>
</evidence>
<evidence type="ECO:0000313" key="9">
    <source>
        <dbReference type="EMBL" id="GAA0318967.1"/>
    </source>
</evidence>
<sequence length="171" mass="19117">MMTREAQTLDTLITTTSEEVRTLALGEVVLALGSNHDAAKHLARVHEALATLGAAHYSEAYQNPDFTASAERPKPDYVNQCVYLRLDTPQTLTALQRKFAGLESACERCRIPDTARHADKIRLVTMDIDILLIHASTPDARWQLLSNRVPLKAHERIGIDALLSYMNLQRI</sequence>
<evidence type="ECO:0000256" key="5">
    <source>
        <dbReference type="ARBA" id="ARBA00022777"/>
    </source>
</evidence>
<comment type="caution">
    <text evidence="9">The sequence shown here is derived from an EMBL/GenBank/DDBJ whole genome shotgun (WGS) entry which is preliminary data.</text>
</comment>
<keyword evidence="3" id="KW-0808">Transferase</keyword>
<evidence type="ECO:0000256" key="4">
    <source>
        <dbReference type="ARBA" id="ARBA00022741"/>
    </source>
</evidence>
<dbReference type="Gene3D" id="3.30.70.560">
    <property type="entry name" value="7,8-Dihydro-6-hydroxymethylpterin-pyrophosphokinase HPPK"/>
    <property type="match status" value="1"/>
</dbReference>
<evidence type="ECO:0000256" key="1">
    <source>
        <dbReference type="ARBA" id="ARBA00005051"/>
    </source>
</evidence>
<keyword evidence="4" id="KW-0547">Nucleotide-binding</keyword>
<keyword evidence="7" id="KW-0289">Folate biosynthesis</keyword>
<dbReference type="Pfam" id="PF01288">
    <property type="entry name" value="HPPK"/>
    <property type="match status" value="1"/>
</dbReference>
<dbReference type="EC" id="2.7.6.3" evidence="2"/>
<dbReference type="InterPro" id="IPR000550">
    <property type="entry name" value="Hppk"/>
</dbReference>
<evidence type="ECO:0000259" key="8">
    <source>
        <dbReference type="Pfam" id="PF01288"/>
    </source>
</evidence>
<keyword evidence="5" id="KW-0418">Kinase</keyword>
<protein>
    <recommendedName>
        <fullName evidence="2">2-amino-4-hydroxy-6-hydroxymethyldihydropteridine diphosphokinase</fullName>
        <ecNumber evidence="2">2.7.6.3</ecNumber>
    </recommendedName>
</protein>
<evidence type="ECO:0000256" key="2">
    <source>
        <dbReference type="ARBA" id="ARBA00013253"/>
    </source>
</evidence>
<keyword evidence="10" id="KW-1185">Reference proteome</keyword>
<evidence type="ECO:0000256" key="7">
    <source>
        <dbReference type="ARBA" id="ARBA00022909"/>
    </source>
</evidence>
<feature type="domain" description="7,8-dihydro-6-hydroxymethylpterin-pyrophosphokinase" evidence="8">
    <location>
        <begin position="29"/>
        <end position="142"/>
    </location>
</feature>
<dbReference type="EMBL" id="BAAAFR010000005">
    <property type="protein sequence ID" value="GAA0318967.1"/>
    <property type="molecule type" value="Genomic_DNA"/>
</dbReference>